<name>W6YSB9_COCMI</name>
<gene>
    <name evidence="6" type="ORF">COCMIDRAFT_108598</name>
</gene>
<feature type="transmembrane region" description="Helical" evidence="5">
    <location>
        <begin position="78"/>
        <end position="97"/>
    </location>
</feature>
<dbReference type="Gene3D" id="1.20.1250.20">
    <property type="entry name" value="MFS general substrate transporter like domains"/>
    <property type="match status" value="1"/>
</dbReference>
<keyword evidence="2 5" id="KW-0812">Transmembrane</keyword>
<feature type="transmembrane region" description="Helical" evidence="5">
    <location>
        <begin position="24"/>
        <end position="43"/>
    </location>
</feature>
<dbReference type="OrthoDB" id="5204190at2759"/>
<comment type="subcellular location">
    <subcellularLocation>
        <location evidence="1">Membrane</location>
        <topology evidence="1">Multi-pass membrane protein</topology>
    </subcellularLocation>
</comment>
<protein>
    <recommendedName>
        <fullName evidence="8">Major facilitator superfamily (MFS) profile domain-containing protein</fullName>
    </recommendedName>
</protein>
<evidence type="ECO:0008006" key="8">
    <source>
        <dbReference type="Google" id="ProtNLM"/>
    </source>
</evidence>
<evidence type="ECO:0000256" key="3">
    <source>
        <dbReference type="ARBA" id="ARBA00022989"/>
    </source>
</evidence>
<dbReference type="InterPro" id="IPR011701">
    <property type="entry name" value="MFS"/>
</dbReference>
<dbReference type="PANTHER" id="PTHR23507:SF13">
    <property type="entry name" value="MFS GENERAL SUBSTRATE TRANSPORTER"/>
    <property type="match status" value="1"/>
</dbReference>
<feature type="transmembrane region" description="Helical" evidence="5">
    <location>
        <begin position="208"/>
        <end position="229"/>
    </location>
</feature>
<dbReference type="InterPro" id="IPR036259">
    <property type="entry name" value="MFS_trans_sf"/>
</dbReference>
<proteinExistence type="predicted"/>
<dbReference type="SUPFAM" id="SSF103473">
    <property type="entry name" value="MFS general substrate transporter"/>
    <property type="match status" value="1"/>
</dbReference>
<evidence type="ECO:0000313" key="7">
    <source>
        <dbReference type="Proteomes" id="UP000054032"/>
    </source>
</evidence>
<feature type="transmembrane region" description="Helical" evidence="5">
    <location>
        <begin position="264"/>
        <end position="284"/>
    </location>
</feature>
<dbReference type="GO" id="GO:0016020">
    <property type="term" value="C:membrane"/>
    <property type="evidence" value="ECO:0007669"/>
    <property type="project" value="UniProtKB-SubCell"/>
</dbReference>
<feature type="transmembrane region" description="Helical" evidence="5">
    <location>
        <begin position="304"/>
        <end position="326"/>
    </location>
</feature>
<evidence type="ECO:0000256" key="4">
    <source>
        <dbReference type="ARBA" id="ARBA00023136"/>
    </source>
</evidence>
<feature type="transmembrane region" description="Helical" evidence="5">
    <location>
        <begin position="387"/>
        <end position="406"/>
    </location>
</feature>
<feature type="transmembrane region" description="Helical" evidence="5">
    <location>
        <begin position="109"/>
        <end position="128"/>
    </location>
</feature>
<dbReference type="EMBL" id="KI964158">
    <property type="protein sequence ID" value="EUC40520.1"/>
    <property type="molecule type" value="Genomic_DNA"/>
</dbReference>
<keyword evidence="4 5" id="KW-0472">Membrane</keyword>
<reference evidence="6 7" key="1">
    <citation type="journal article" date="2013" name="PLoS Genet.">
        <title>Comparative genome structure, secondary metabolite, and effector coding capacity across Cochliobolus pathogens.</title>
        <authorList>
            <person name="Condon B.J."/>
            <person name="Leng Y."/>
            <person name="Wu D."/>
            <person name="Bushley K.E."/>
            <person name="Ohm R.A."/>
            <person name="Otillar R."/>
            <person name="Martin J."/>
            <person name="Schackwitz W."/>
            <person name="Grimwood J."/>
            <person name="MohdZainudin N."/>
            <person name="Xue C."/>
            <person name="Wang R."/>
            <person name="Manning V.A."/>
            <person name="Dhillon B."/>
            <person name="Tu Z.J."/>
            <person name="Steffenson B.J."/>
            <person name="Salamov A."/>
            <person name="Sun H."/>
            <person name="Lowry S."/>
            <person name="LaButti K."/>
            <person name="Han J."/>
            <person name="Copeland A."/>
            <person name="Lindquist E."/>
            <person name="Barry K."/>
            <person name="Schmutz J."/>
            <person name="Baker S.E."/>
            <person name="Ciuffetti L.M."/>
            <person name="Grigoriev I.V."/>
            <person name="Zhong S."/>
            <person name="Turgeon B.G."/>
        </authorList>
    </citation>
    <scope>NUCLEOTIDE SEQUENCE [LARGE SCALE GENOMIC DNA]</scope>
    <source>
        <strain evidence="6 7">ATCC 44560</strain>
    </source>
</reference>
<dbReference type="GO" id="GO:0022857">
    <property type="term" value="F:transmembrane transporter activity"/>
    <property type="evidence" value="ECO:0007669"/>
    <property type="project" value="InterPro"/>
</dbReference>
<evidence type="ECO:0000256" key="1">
    <source>
        <dbReference type="ARBA" id="ARBA00004141"/>
    </source>
</evidence>
<dbReference type="HOGENOM" id="CLU_025399_0_0_1"/>
<dbReference type="PANTHER" id="PTHR23507">
    <property type="entry name" value="ZGC:174356"/>
    <property type="match status" value="1"/>
</dbReference>
<dbReference type="Proteomes" id="UP000054032">
    <property type="component" value="Unassembled WGS sequence"/>
</dbReference>
<dbReference type="KEGG" id="bor:COCMIDRAFT_108598"/>
<feature type="transmembrane region" description="Helical" evidence="5">
    <location>
        <begin position="445"/>
        <end position="471"/>
    </location>
</feature>
<dbReference type="Pfam" id="PF07690">
    <property type="entry name" value="MFS_1"/>
    <property type="match status" value="1"/>
</dbReference>
<evidence type="ECO:0000256" key="2">
    <source>
        <dbReference type="ARBA" id="ARBA00022692"/>
    </source>
</evidence>
<keyword evidence="3 5" id="KW-1133">Transmembrane helix</keyword>
<accession>W6YSB9</accession>
<evidence type="ECO:0000313" key="6">
    <source>
        <dbReference type="EMBL" id="EUC40520.1"/>
    </source>
</evidence>
<dbReference type="AlphaFoldDB" id="W6YSB9"/>
<feature type="transmembrane region" description="Helical" evidence="5">
    <location>
        <begin position="497"/>
        <end position="513"/>
    </location>
</feature>
<organism evidence="6 7">
    <name type="scientific">Bipolaris oryzae ATCC 44560</name>
    <dbReference type="NCBI Taxonomy" id="930090"/>
    <lineage>
        <taxon>Eukaryota</taxon>
        <taxon>Fungi</taxon>
        <taxon>Dikarya</taxon>
        <taxon>Ascomycota</taxon>
        <taxon>Pezizomycotina</taxon>
        <taxon>Dothideomycetes</taxon>
        <taxon>Pleosporomycetidae</taxon>
        <taxon>Pleosporales</taxon>
        <taxon>Pleosporineae</taxon>
        <taxon>Pleosporaceae</taxon>
        <taxon>Bipolaris</taxon>
    </lineage>
</organism>
<evidence type="ECO:0000256" key="5">
    <source>
        <dbReference type="SAM" id="Phobius"/>
    </source>
</evidence>
<dbReference type="RefSeq" id="XP_007692954.1">
    <property type="nucleotide sequence ID" value="XM_007694764.1"/>
</dbReference>
<dbReference type="eggNOG" id="ENOG502S731">
    <property type="taxonomic scope" value="Eukaryota"/>
</dbReference>
<sequence length="541" mass="60218">MTREETALLSHKLSNSSVKTRWNVFKLLSCVFLISLSFILTQVPMLMAFRLMVCEEYDESVRVGCNAQVIQAETAKQVMIAGVFTVMFSTINLLNISKWGINNMCIRNLFCLQTFVSSIRFVLQIYALNIGAETGVMLYQATQILTVFGGPAGYQLVMNMYASHLVEPEEYTAIFGKLQGCIQFGTACGYLMGGVIGNTFTTKTPFQVAFVLMASATLFARFALPYVSIRQEREEARGKQSSFFGPIRMFLPPRAEVGGVEKRYWGATLLGLGVFCGVVANGYIPTLMQMHATNSFGFRMIENGYLTSFYAAIRGTFLIFAFPSVISNGRKWLSTSFQRNENLIKRFPSDSPAVVPSETSPLIGESTGQLQQESRTQTEVDVNFDLYFLRYSMILDGILTASAGFAKKGWHMYAVASLIPLASGTAPAARGVIVRMYDETQRMEALNAISIVDIMAKIASISIFGMIFSALSKSGISYLVFFCNAVCMTPSQRWDKYLIFAVYCNFCCSYTLIRKFTSTKIVSHCRASCVPRMGPYQQPTR</sequence>
<keyword evidence="7" id="KW-1185">Reference proteome</keyword>
<feature type="transmembrane region" description="Helical" evidence="5">
    <location>
        <begin position="412"/>
        <end position="433"/>
    </location>
</feature>
<dbReference type="GeneID" id="19119275"/>